<dbReference type="PRINTS" id="PR00411">
    <property type="entry name" value="PNDRDTASEI"/>
</dbReference>
<dbReference type="EMBL" id="JBHUFB010000012">
    <property type="protein sequence ID" value="MFD1813831.1"/>
    <property type="molecule type" value="Genomic_DNA"/>
</dbReference>
<keyword evidence="2" id="KW-1185">Reference proteome</keyword>
<sequence length="382" mass="40138">MGDDGTADLIVVGLGPAGRALTHRAAAAGLDVVAVDPAPDRTWTPTYAAWSDELPAWLSTAGVAATITAPRVVAVREHVVDRDYVVFDNPALRSALGTGAARVVTGKARRLGRREVVLDDGTTLRAGRVVDARGPRPGSGAAEQTAYGLVVPDAIAAPALGDAAALFMDWRRDNGTGTGEPPSFLYAVPVRPGVVLLEETCLVGRPALPLSALRERLLTRLRGRGVVVPDDAGVERVRFPVEAPTPGGGVFGFGARGGLMHPGTGYSVAASLAAVDDVVAALVAGTDPEKALWPRTARVVRSLRVVGLRALLALPPEHVAGFFDGFFALPPDVQRAYLSRRDDPRATAAAMWTLFRHAPSPVRRTLVGAALPRPGQRRSTRR</sequence>
<dbReference type="Proteomes" id="UP001597286">
    <property type="component" value="Unassembled WGS sequence"/>
</dbReference>
<dbReference type="RefSeq" id="WP_378486459.1">
    <property type="nucleotide sequence ID" value="NZ_JBHUFB010000012.1"/>
</dbReference>
<name>A0ABW4P5Q3_9NOCA</name>
<evidence type="ECO:0000313" key="2">
    <source>
        <dbReference type="Proteomes" id="UP001597286"/>
    </source>
</evidence>
<evidence type="ECO:0000313" key="1">
    <source>
        <dbReference type="EMBL" id="MFD1813831.1"/>
    </source>
</evidence>
<dbReference type="PANTHER" id="PTHR39757">
    <property type="match status" value="1"/>
</dbReference>
<accession>A0ABW4P5Q3</accession>
<dbReference type="PANTHER" id="PTHR39757:SF5">
    <property type="entry name" value="OS02G0190600 PROTEIN"/>
    <property type="match status" value="1"/>
</dbReference>
<protein>
    <submittedName>
        <fullName evidence="1">Lycopene cyclase family protein</fullName>
    </submittedName>
</protein>
<comment type="caution">
    <text evidence="1">The sequence shown here is derived from an EMBL/GenBank/DDBJ whole genome shotgun (WGS) entry which is preliminary data.</text>
</comment>
<reference evidence="2" key="1">
    <citation type="journal article" date="2019" name="Int. J. Syst. Evol. Microbiol.">
        <title>The Global Catalogue of Microorganisms (GCM) 10K type strain sequencing project: providing services to taxonomists for standard genome sequencing and annotation.</title>
        <authorList>
            <consortium name="The Broad Institute Genomics Platform"/>
            <consortium name="The Broad Institute Genome Sequencing Center for Infectious Disease"/>
            <person name="Wu L."/>
            <person name="Ma J."/>
        </authorList>
    </citation>
    <scope>NUCLEOTIDE SEQUENCE [LARGE SCALE GENOMIC DNA]</scope>
    <source>
        <strain evidence="2">DT72</strain>
    </source>
</reference>
<dbReference type="Gene3D" id="3.50.50.60">
    <property type="entry name" value="FAD/NAD(P)-binding domain"/>
    <property type="match status" value="1"/>
</dbReference>
<organism evidence="1 2">
    <name type="scientific">Rhodococcus gannanensis</name>
    <dbReference type="NCBI Taxonomy" id="1960308"/>
    <lineage>
        <taxon>Bacteria</taxon>
        <taxon>Bacillati</taxon>
        <taxon>Actinomycetota</taxon>
        <taxon>Actinomycetes</taxon>
        <taxon>Mycobacteriales</taxon>
        <taxon>Nocardiaceae</taxon>
        <taxon>Rhodococcus</taxon>
    </lineage>
</organism>
<gene>
    <name evidence="1" type="ORF">ACFSJG_16550</name>
</gene>
<dbReference type="SUPFAM" id="SSF51905">
    <property type="entry name" value="FAD/NAD(P)-binding domain"/>
    <property type="match status" value="1"/>
</dbReference>
<dbReference type="InterPro" id="IPR036188">
    <property type="entry name" value="FAD/NAD-bd_sf"/>
</dbReference>
<proteinExistence type="predicted"/>
<dbReference type="Pfam" id="PF05834">
    <property type="entry name" value="Lycopene_cycl"/>
    <property type="match status" value="1"/>
</dbReference>